<keyword evidence="9" id="KW-1185">Reference proteome</keyword>
<evidence type="ECO:0000256" key="4">
    <source>
        <dbReference type="ARBA" id="ARBA00022900"/>
    </source>
</evidence>
<keyword evidence="3" id="KW-0646">Protease inhibitor</keyword>
<evidence type="ECO:0000259" key="7">
    <source>
        <dbReference type="PROSITE" id="PS51465"/>
    </source>
</evidence>
<dbReference type="PROSITE" id="PS51465">
    <property type="entry name" value="KAZAL_2"/>
    <property type="match status" value="1"/>
</dbReference>
<dbReference type="EMBL" id="OZ035830">
    <property type="protein sequence ID" value="CAL1612703.1"/>
    <property type="molecule type" value="Genomic_DNA"/>
</dbReference>
<keyword evidence="6" id="KW-0732">Signal</keyword>
<dbReference type="InterPro" id="IPR002350">
    <property type="entry name" value="Kazal_dom"/>
</dbReference>
<evidence type="ECO:0000256" key="3">
    <source>
        <dbReference type="ARBA" id="ARBA00022690"/>
    </source>
</evidence>
<comment type="subcellular location">
    <subcellularLocation>
        <location evidence="1">Secreted</location>
    </subcellularLocation>
</comment>
<dbReference type="AlphaFoldDB" id="A0AAV2MH66"/>
<keyword evidence="2" id="KW-0964">Secreted</keyword>
<protein>
    <recommendedName>
        <fullName evidence="7">Kazal-like domain-containing protein</fullName>
    </recommendedName>
</protein>
<keyword evidence="4" id="KW-0722">Serine protease inhibitor</keyword>
<feature type="domain" description="Kazal-like" evidence="7">
    <location>
        <begin position="33"/>
        <end position="88"/>
    </location>
</feature>
<feature type="signal peptide" evidence="6">
    <location>
        <begin position="1"/>
        <end position="25"/>
    </location>
</feature>
<accession>A0AAV2MH66</accession>
<dbReference type="Gene3D" id="3.30.60.30">
    <property type="match status" value="1"/>
</dbReference>
<dbReference type="InterPro" id="IPR036058">
    <property type="entry name" value="Kazal_dom_sf"/>
</dbReference>
<feature type="chain" id="PRO_5043741059" description="Kazal-like domain-containing protein" evidence="6">
    <location>
        <begin position="26"/>
        <end position="88"/>
    </location>
</feature>
<sequence length="88" mass="9774">MKSSALLCSILLLTVFAVMVELVQVQEEEKLVQPREPDCSRLEAGSCTKEFDPVCGTDGKTYSTECVLCQINRQQKQQVKVLRPGPCV</sequence>
<evidence type="ECO:0000256" key="2">
    <source>
        <dbReference type="ARBA" id="ARBA00022525"/>
    </source>
</evidence>
<dbReference type="GO" id="GO:0005576">
    <property type="term" value="C:extracellular region"/>
    <property type="evidence" value="ECO:0007669"/>
    <property type="project" value="UniProtKB-SubCell"/>
</dbReference>
<organism evidence="8 9">
    <name type="scientific">Knipowitschia caucasica</name>
    <name type="common">Caucasian dwarf goby</name>
    <name type="synonym">Pomatoschistus caucasicus</name>
    <dbReference type="NCBI Taxonomy" id="637954"/>
    <lineage>
        <taxon>Eukaryota</taxon>
        <taxon>Metazoa</taxon>
        <taxon>Chordata</taxon>
        <taxon>Craniata</taxon>
        <taxon>Vertebrata</taxon>
        <taxon>Euteleostomi</taxon>
        <taxon>Actinopterygii</taxon>
        <taxon>Neopterygii</taxon>
        <taxon>Teleostei</taxon>
        <taxon>Neoteleostei</taxon>
        <taxon>Acanthomorphata</taxon>
        <taxon>Gobiaria</taxon>
        <taxon>Gobiiformes</taxon>
        <taxon>Gobioidei</taxon>
        <taxon>Gobiidae</taxon>
        <taxon>Gobiinae</taxon>
        <taxon>Knipowitschia</taxon>
    </lineage>
</organism>
<dbReference type="PROSITE" id="PS00282">
    <property type="entry name" value="KAZAL_1"/>
    <property type="match status" value="1"/>
</dbReference>
<dbReference type="FunFam" id="3.30.60.30:FF:000031">
    <property type="entry name" value="Serine protease inhibitor Kazal-type 2"/>
    <property type="match status" value="1"/>
</dbReference>
<evidence type="ECO:0000256" key="1">
    <source>
        <dbReference type="ARBA" id="ARBA00004613"/>
    </source>
</evidence>
<dbReference type="PANTHER" id="PTHR21312:SF28">
    <property type="entry name" value="OVOINHIBITOR-RELATED"/>
    <property type="match status" value="1"/>
</dbReference>
<evidence type="ECO:0000256" key="6">
    <source>
        <dbReference type="SAM" id="SignalP"/>
    </source>
</evidence>
<name>A0AAV2MH66_KNICA</name>
<dbReference type="Pfam" id="PF00050">
    <property type="entry name" value="Kazal_1"/>
    <property type="match status" value="1"/>
</dbReference>
<dbReference type="InterPro" id="IPR001239">
    <property type="entry name" value="Prot_inh_Kazal-m"/>
</dbReference>
<keyword evidence="5" id="KW-1015">Disulfide bond</keyword>
<dbReference type="PANTHER" id="PTHR21312">
    <property type="entry name" value="SERINE PROTEASE INHIBITOR"/>
    <property type="match status" value="1"/>
</dbReference>
<proteinExistence type="predicted"/>
<evidence type="ECO:0000313" key="9">
    <source>
        <dbReference type="Proteomes" id="UP001497482"/>
    </source>
</evidence>
<gene>
    <name evidence="8" type="ORF">KC01_LOCUS39002</name>
</gene>
<dbReference type="PRINTS" id="PR00290">
    <property type="entry name" value="KAZALINHBTR"/>
</dbReference>
<evidence type="ECO:0000313" key="8">
    <source>
        <dbReference type="EMBL" id="CAL1612703.1"/>
    </source>
</evidence>
<dbReference type="Proteomes" id="UP001497482">
    <property type="component" value="Chromosome 8"/>
</dbReference>
<evidence type="ECO:0000256" key="5">
    <source>
        <dbReference type="ARBA" id="ARBA00023157"/>
    </source>
</evidence>
<dbReference type="SUPFAM" id="SSF100895">
    <property type="entry name" value="Kazal-type serine protease inhibitors"/>
    <property type="match status" value="1"/>
</dbReference>
<dbReference type="SMART" id="SM00280">
    <property type="entry name" value="KAZAL"/>
    <property type="match status" value="1"/>
</dbReference>
<dbReference type="GO" id="GO:0004867">
    <property type="term" value="F:serine-type endopeptidase inhibitor activity"/>
    <property type="evidence" value="ECO:0007669"/>
    <property type="project" value="UniProtKB-KW"/>
</dbReference>
<reference evidence="8 9" key="1">
    <citation type="submission" date="2024-04" db="EMBL/GenBank/DDBJ databases">
        <authorList>
            <person name="Waldvogel A.-M."/>
            <person name="Schoenle A."/>
        </authorList>
    </citation>
    <scope>NUCLEOTIDE SEQUENCE [LARGE SCALE GENOMIC DNA]</scope>
</reference>